<keyword evidence="1" id="KW-0812">Transmembrane</keyword>
<feature type="transmembrane region" description="Helical" evidence="1">
    <location>
        <begin position="52"/>
        <end position="71"/>
    </location>
</feature>
<protein>
    <submittedName>
        <fullName evidence="2">Uncharacterized protein</fullName>
    </submittedName>
</protein>
<keyword evidence="1" id="KW-0472">Membrane</keyword>
<keyword evidence="1" id="KW-1133">Transmembrane helix</keyword>
<sequence>MLYLTELLLSNVFSKEFIQTKYIILCIRSTCNNRIFYFFLLFSLINWPSLDVLAICFSNVYVCVFVGYVMLNMSSEDT</sequence>
<keyword evidence="3" id="KW-1185">Reference proteome</keyword>
<dbReference type="AlphaFoldDB" id="E9H4F5"/>
<name>E9H4F5_DAPPU</name>
<dbReference type="Proteomes" id="UP000000305">
    <property type="component" value="Unassembled WGS sequence"/>
</dbReference>
<dbReference type="KEGG" id="dpx:DAPPUDRAFT_307707"/>
<dbReference type="HOGENOM" id="CLU_2624532_0_0_1"/>
<dbReference type="InParanoid" id="E9H4F5"/>
<reference evidence="2 3" key="1">
    <citation type="journal article" date="2011" name="Science">
        <title>The ecoresponsive genome of Daphnia pulex.</title>
        <authorList>
            <person name="Colbourne J.K."/>
            <person name="Pfrender M.E."/>
            <person name="Gilbert D."/>
            <person name="Thomas W.K."/>
            <person name="Tucker A."/>
            <person name="Oakley T.H."/>
            <person name="Tokishita S."/>
            <person name="Aerts A."/>
            <person name="Arnold G.J."/>
            <person name="Basu M.K."/>
            <person name="Bauer D.J."/>
            <person name="Caceres C.E."/>
            <person name="Carmel L."/>
            <person name="Casola C."/>
            <person name="Choi J.H."/>
            <person name="Detter J.C."/>
            <person name="Dong Q."/>
            <person name="Dusheyko S."/>
            <person name="Eads B.D."/>
            <person name="Frohlich T."/>
            <person name="Geiler-Samerotte K.A."/>
            <person name="Gerlach D."/>
            <person name="Hatcher P."/>
            <person name="Jogdeo S."/>
            <person name="Krijgsveld J."/>
            <person name="Kriventseva E.V."/>
            <person name="Kultz D."/>
            <person name="Laforsch C."/>
            <person name="Lindquist E."/>
            <person name="Lopez J."/>
            <person name="Manak J.R."/>
            <person name="Muller J."/>
            <person name="Pangilinan J."/>
            <person name="Patwardhan R.P."/>
            <person name="Pitluck S."/>
            <person name="Pritham E.J."/>
            <person name="Rechtsteiner A."/>
            <person name="Rho M."/>
            <person name="Rogozin I.B."/>
            <person name="Sakarya O."/>
            <person name="Salamov A."/>
            <person name="Schaack S."/>
            <person name="Shapiro H."/>
            <person name="Shiga Y."/>
            <person name="Skalitzky C."/>
            <person name="Smith Z."/>
            <person name="Souvorov A."/>
            <person name="Sung W."/>
            <person name="Tang Z."/>
            <person name="Tsuchiya D."/>
            <person name="Tu H."/>
            <person name="Vos H."/>
            <person name="Wang M."/>
            <person name="Wolf Y.I."/>
            <person name="Yamagata H."/>
            <person name="Yamada T."/>
            <person name="Ye Y."/>
            <person name="Shaw J.R."/>
            <person name="Andrews J."/>
            <person name="Crease T.J."/>
            <person name="Tang H."/>
            <person name="Lucas S.M."/>
            <person name="Robertson H.M."/>
            <person name="Bork P."/>
            <person name="Koonin E.V."/>
            <person name="Zdobnov E.M."/>
            <person name="Grigoriev I.V."/>
            <person name="Lynch M."/>
            <person name="Boore J.L."/>
        </authorList>
    </citation>
    <scope>NUCLEOTIDE SEQUENCE [LARGE SCALE GENOMIC DNA]</scope>
</reference>
<dbReference type="EMBL" id="GL732591">
    <property type="protein sequence ID" value="EFX73374.1"/>
    <property type="molecule type" value="Genomic_DNA"/>
</dbReference>
<evidence type="ECO:0000256" key="1">
    <source>
        <dbReference type="SAM" id="Phobius"/>
    </source>
</evidence>
<gene>
    <name evidence="2" type="ORF">DAPPUDRAFT_307707</name>
</gene>
<evidence type="ECO:0000313" key="2">
    <source>
        <dbReference type="EMBL" id="EFX73374.1"/>
    </source>
</evidence>
<accession>E9H4F5</accession>
<organism evidence="2 3">
    <name type="scientific">Daphnia pulex</name>
    <name type="common">Water flea</name>
    <dbReference type="NCBI Taxonomy" id="6669"/>
    <lineage>
        <taxon>Eukaryota</taxon>
        <taxon>Metazoa</taxon>
        <taxon>Ecdysozoa</taxon>
        <taxon>Arthropoda</taxon>
        <taxon>Crustacea</taxon>
        <taxon>Branchiopoda</taxon>
        <taxon>Diplostraca</taxon>
        <taxon>Cladocera</taxon>
        <taxon>Anomopoda</taxon>
        <taxon>Daphniidae</taxon>
        <taxon>Daphnia</taxon>
    </lineage>
</organism>
<proteinExistence type="predicted"/>
<evidence type="ECO:0000313" key="3">
    <source>
        <dbReference type="Proteomes" id="UP000000305"/>
    </source>
</evidence>